<dbReference type="PANTHER" id="PTHR44942">
    <property type="entry name" value="METHYLTRANSF_11 DOMAIN-CONTAINING PROTEIN"/>
    <property type="match status" value="1"/>
</dbReference>
<evidence type="ECO:0000256" key="1">
    <source>
        <dbReference type="ARBA" id="ARBA00022603"/>
    </source>
</evidence>
<accession>A0A502CY46</accession>
<organism evidence="3 4">
    <name type="scientific">Pedococcus bigeumensis</name>
    <dbReference type="NCBI Taxonomy" id="433644"/>
    <lineage>
        <taxon>Bacteria</taxon>
        <taxon>Bacillati</taxon>
        <taxon>Actinomycetota</taxon>
        <taxon>Actinomycetes</taxon>
        <taxon>Micrococcales</taxon>
        <taxon>Intrasporangiaceae</taxon>
        <taxon>Pedococcus</taxon>
    </lineage>
</organism>
<dbReference type="PANTHER" id="PTHR44942:SF4">
    <property type="entry name" value="METHYLTRANSFERASE TYPE 11 DOMAIN-CONTAINING PROTEIN"/>
    <property type="match status" value="1"/>
</dbReference>
<sequence length="273" mass="30013">MSVRCRCHNHWVAPLDGLHGERDRAESFGSAAEQYDRYRPGYPSAFIDELMSLNPANALDIGCGTGKVAVSLMERGLPVLGLEPDVRMADVATRHRIPVEVDSFESWDPAGRTFDLLTAGHSWHWVDPAIGLGKAASVTVPGGTVALFWNYHVLDGTLLAAFDEAYRAHAPELDVVGRDPSDSGAQDTDPFAGSPDFRSLGSRTYRWPRVLDAHEWTTMLATFSDHARLGERRLRDLQVALQGAIERAGGVVQSQCGTYVWMARRLDGPADRQ</sequence>
<dbReference type="AlphaFoldDB" id="A0A502CY46"/>
<reference evidence="3 4" key="1">
    <citation type="journal article" date="2019" name="Environ. Microbiol.">
        <title>Species interactions and distinct microbial communities in high Arctic permafrost affected cryosols are associated with the CH4 and CO2 gas fluxes.</title>
        <authorList>
            <person name="Altshuler I."/>
            <person name="Hamel J."/>
            <person name="Turney S."/>
            <person name="Magnuson E."/>
            <person name="Levesque R."/>
            <person name="Greer C."/>
            <person name="Whyte L.G."/>
        </authorList>
    </citation>
    <scope>NUCLEOTIDE SEQUENCE [LARGE SCALE GENOMIC DNA]</scope>
    <source>
        <strain evidence="3 4">S9.3A</strain>
    </source>
</reference>
<evidence type="ECO:0000313" key="4">
    <source>
        <dbReference type="Proteomes" id="UP000317722"/>
    </source>
</evidence>
<protein>
    <submittedName>
        <fullName evidence="3">Class I SAM-dependent methyltransferase</fullName>
    </submittedName>
</protein>
<evidence type="ECO:0000313" key="3">
    <source>
        <dbReference type="EMBL" id="TPG17818.1"/>
    </source>
</evidence>
<keyword evidence="1 3" id="KW-0489">Methyltransferase</keyword>
<dbReference type="InterPro" id="IPR029063">
    <property type="entry name" value="SAM-dependent_MTases_sf"/>
</dbReference>
<dbReference type="Gene3D" id="3.40.50.150">
    <property type="entry name" value="Vaccinia Virus protein VP39"/>
    <property type="match status" value="1"/>
</dbReference>
<dbReference type="GO" id="GO:0008168">
    <property type="term" value="F:methyltransferase activity"/>
    <property type="evidence" value="ECO:0007669"/>
    <property type="project" value="UniProtKB-KW"/>
</dbReference>
<gene>
    <name evidence="3" type="ORF">EAH86_05095</name>
</gene>
<dbReference type="GO" id="GO:0032259">
    <property type="term" value="P:methylation"/>
    <property type="evidence" value="ECO:0007669"/>
    <property type="project" value="UniProtKB-KW"/>
</dbReference>
<comment type="caution">
    <text evidence="3">The sequence shown here is derived from an EMBL/GenBank/DDBJ whole genome shotgun (WGS) entry which is preliminary data.</text>
</comment>
<name>A0A502CY46_9MICO</name>
<evidence type="ECO:0000256" key="2">
    <source>
        <dbReference type="ARBA" id="ARBA00022679"/>
    </source>
</evidence>
<dbReference type="InterPro" id="IPR051052">
    <property type="entry name" value="Diverse_substrate_MTase"/>
</dbReference>
<proteinExistence type="predicted"/>
<keyword evidence="2 3" id="KW-0808">Transferase</keyword>
<dbReference type="OrthoDB" id="9797252at2"/>
<dbReference type="SUPFAM" id="SSF53335">
    <property type="entry name" value="S-adenosyl-L-methionine-dependent methyltransferases"/>
    <property type="match status" value="1"/>
</dbReference>
<dbReference type="Proteomes" id="UP000317722">
    <property type="component" value="Unassembled WGS sequence"/>
</dbReference>
<dbReference type="Pfam" id="PF13489">
    <property type="entry name" value="Methyltransf_23"/>
    <property type="match status" value="1"/>
</dbReference>
<keyword evidence="4" id="KW-1185">Reference proteome</keyword>
<dbReference type="EMBL" id="RCZM01000002">
    <property type="protein sequence ID" value="TPG17818.1"/>
    <property type="molecule type" value="Genomic_DNA"/>
</dbReference>
<dbReference type="CDD" id="cd02440">
    <property type="entry name" value="AdoMet_MTases"/>
    <property type="match status" value="1"/>
</dbReference>